<dbReference type="InterPro" id="IPR036097">
    <property type="entry name" value="HisK_dim/P_sf"/>
</dbReference>
<dbReference type="PANTHER" id="PTHR43304:SF1">
    <property type="entry name" value="PAC DOMAIN-CONTAINING PROTEIN"/>
    <property type="match status" value="1"/>
</dbReference>
<dbReference type="SUPFAM" id="SSF55874">
    <property type="entry name" value="ATPase domain of HSP90 chaperone/DNA topoisomerase II/histidine kinase"/>
    <property type="match status" value="1"/>
</dbReference>
<feature type="domain" description="Histidine kinase" evidence="6">
    <location>
        <begin position="151"/>
        <end position="364"/>
    </location>
</feature>
<dbReference type="EC" id="2.7.13.3" evidence="2"/>
<accession>A0A7X1AYI1</accession>
<proteinExistence type="predicted"/>
<evidence type="ECO:0000256" key="1">
    <source>
        <dbReference type="ARBA" id="ARBA00000085"/>
    </source>
</evidence>
<evidence type="ECO:0000256" key="3">
    <source>
        <dbReference type="ARBA" id="ARBA00022553"/>
    </source>
</evidence>
<dbReference type="PANTHER" id="PTHR43304">
    <property type="entry name" value="PHYTOCHROME-LIKE PROTEIN CPH1"/>
    <property type="match status" value="1"/>
</dbReference>
<dbReference type="InterPro" id="IPR003594">
    <property type="entry name" value="HATPase_dom"/>
</dbReference>
<evidence type="ECO:0000256" key="5">
    <source>
        <dbReference type="ARBA" id="ARBA00022777"/>
    </source>
</evidence>
<dbReference type="SMART" id="SM00091">
    <property type="entry name" value="PAS"/>
    <property type="match status" value="1"/>
</dbReference>
<evidence type="ECO:0000259" key="7">
    <source>
        <dbReference type="PROSITE" id="PS50112"/>
    </source>
</evidence>
<dbReference type="Gene3D" id="3.30.565.10">
    <property type="entry name" value="Histidine kinase-like ATPase, C-terminal domain"/>
    <property type="match status" value="1"/>
</dbReference>
<comment type="catalytic activity">
    <reaction evidence="1">
        <text>ATP + protein L-histidine = ADP + protein N-phospho-L-histidine.</text>
        <dbReference type="EC" id="2.7.13.3"/>
    </reaction>
</comment>
<evidence type="ECO:0000313" key="8">
    <source>
        <dbReference type="EMBL" id="MBC2602307.1"/>
    </source>
</evidence>
<dbReference type="RefSeq" id="WP_185692999.1">
    <property type="nucleotide sequence ID" value="NZ_JACHVA010000085.1"/>
</dbReference>
<dbReference type="EMBL" id="JACHVA010000085">
    <property type="protein sequence ID" value="MBC2602307.1"/>
    <property type="molecule type" value="Genomic_DNA"/>
</dbReference>
<dbReference type="SUPFAM" id="SSF55785">
    <property type="entry name" value="PYP-like sensor domain (PAS domain)"/>
    <property type="match status" value="1"/>
</dbReference>
<dbReference type="InterPro" id="IPR036890">
    <property type="entry name" value="HATPase_C_sf"/>
</dbReference>
<dbReference type="InterPro" id="IPR005467">
    <property type="entry name" value="His_kinase_dom"/>
</dbReference>
<dbReference type="Gene3D" id="3.30.450.20">
    <property type="entry name" value="PAS domain"/>
    <property type="match status" value="1"/>
</dbReference>
<feature type="domain" description="PAS" evidence="7">
    <location>
        <begin position="33"/>
        <end position="82"/>
    </location>
</feature>
<protein>
    <recommendedName>
        <fullName evidence="2">histidine kinase</fullName>
        <ecNumber evidence="2">2.7.13.3</ecNumber>
    </recommendedName>
</protein>
<sequence length="364" mass="41617">MSSSHSSNQSEGEHSLFPFFEFSPDLLCIAGFDGFFKRVNRAVCRVLGYSEEELMKRPIRELVHPEDRELTARHRDGLLQGRPLLNFENRYVSSGGEVIWLSWNSIPVPESELIYAVAKNISHIKAREEDRNRLLSELTEANEKSKLMNYRTAHDIRSPVAGVLSALSLINTSTISDPETLEIFRMVERSAEDLKRMLDRYVEDLQKGQNAEIGVELIDLAELTQSATQPIDFLLRDSDVRLELDFSAYDQVVFNRTYLESIFQNLLSNSIKYAHPERRCRISIRSRIQEGRKFIDFSDNGIGFDSAKVGEHLFGLNKRHHEHSDSKGVGLYLVYHHMTTLGGFVSVDSEVDVGTRFTLEFPDL</sequence>
<keyword evidence="3" id="KW-0597">Phosphoprotein</keyword>
<dbReference type="InterPro" id="IPR052162">
    <property type="entry name" value="Sensor_kinase/Photoreceptor"/>
</dbReference>
<dbReference type="AlphaFoldDB" id="A0A7X1AYI1"/>
<dbReference type="InterPro" id="IPR013655">
    <property type="entry name" value="PAS_fold_3"/>
</dbReference>
<gene>
    <name evidence="8" type="ORF">H5P30_11015</name>
</gene>
<dbReference type="NCBIfam" id="TIGR00229">
    <property type="entry name" value="sensory_box"/>
    <property type="match status" value="1"/>
</dbReference>
<dbReference type="CDD" id="cd00130">
    <property type="entry name" value="PAS"/>
    <property type="match status" value="1"/>
</dbReference>
<dbReference type="InterPro" id="IPR003661">
    <property type="entry name" value="HisK_dim/P_dom"/>
</dbReference>
<evidence type="ECO:0000313" key="9">
    <source>
        <dbReference type="Proteomes" id="UP000525652"/>
    </source>
</evidence>
<keyword evidence="5 8" id="KW-0418">Kinase</keyword>
<dbReference type="Pfam" id="PF02518">
    <property type="entry name" value="HATPase_c"/>
    <property type="match status" value="1"/>
</dbReference>
<dbReference type="InterPro" id="IPR000014">
    <property type="entry name" value="PAS"/>
</dbReference>
<organism evidence="8 9">
    <name type="scientific">Puniceicoccus vermicola</name>
    <dbReference type="NCBI Taxonomy" id="388746"/>
    <lineage>
        <taxon>Bacteria</taxon>
        <taxon>Pseudomonadati</taxon>
        <taxon>Verrucomicrobiota</taxon>
        <taxon>Opitutia</taxon>
        <taxon>Puniceicoccales</taxon>
        <taxon>Puniceicoccaceae</taxon>
        <taxon>Puniceicoccus</taxon>
    </lineage>
</organism>
<dbReference type="Gene3D" id="1.10.287.130">
    <property type="match status" value="1"/>
</dbReference>
<dbReference type="GO" id="GO:0000155">
    <property type="term" value="F:phosphorelay sensor kinase activity"/>
    <property type="evidence" value="ECO:0007669"/>
    <property type="project" value="InterPro"/>
</dbReference>
<dbReference type="PROSITE" id="PS50109">
    <property type="entry name" value="HIS_KIN"/>
    <property type="match status" value="1"/>
</dbReference>
<keyword evidence="9" id="KW-1185">Reference proteome</keyword>
<comment type="caution">
    <text evidence="8">The sequence shown here is derived from an EMBL/GenBank/DDBJ whole genome shotgun (WGS) entry which is preliminary data.</text>
</comment>
<dbReference type="SUPFAM" id="SSF47384">
    <property type="entry name" value="Homodimeric domain of signal transducing histidine kinase"/>
    <property type="match status" value="1"/>
</dbReference>
<dbReference type="PROSITE" id="PS50112">
    <property type="entry name" value="PAS"/>
    <property type="match status" value="1"/>
</dbReference>
<dbReference type="PRINTS" id="PR00344">
    <property type="entry name" value="BCTRLSENSOR"/>
</dbReference>
<dbReference type="Pfam" id="PF08447">
    <property type="entry name" value="PAS_3"/>
    <property type="match status" value="1"/>
</dbReference>
<keyword evidence="4" id="KW-0808">Transferase</keyword>
<dbReference type="SMART" id="SM00387">
    <property type="entry name" value="HATPase_c"/>
    <property type="match status" value="1"/>
</dbReference>
<evidence type="ECO:0000259" key="6">
    <source>
        <dbReference type="PROSITE" id="PS50109"/>
    </source>
</evidence>
<dbReference type="CDD" id="cd00082">
    <property type="entry name" value="HisKA"/>
    <property type="match status" value="1"/>
</dbReference>
<evidence type="ECO:0000256" key="4">
    <source>
        <dbReference type="ARBA" id="ARBA00022679"/>
    </source>
</evidence>
<dbReference type="InterPro" id="IPR035965">
    <property type="entry name" value="PAS-like_dom_sf"/>
</dbReference>
<dbReference type="InterPro" id="IPR004358">
    <property type="entry name" value="Sig_transdc_His_kin-like_C"/>
</dbReference>
<dbReference type="Proteomes" id="UP000525652">
    <property type="component" value="Unassembled WGS sequence"/>
</dbReference>
<name>A0A7X1AYI1_9BACT</name>
<evidence type="ECO:0000256" key="2">
    <source>
        <dbReference type="ARBA" id="ARBA00012438"/>
    </source>
</evidence>
<reference evidence="8 9" key="1">
    <citation type="submission" date="2020-07" db="EMBL/GenBank/DDBJ databases">
        <authorList>
            <person name="Feng X."/>
        </authorList>
    </citation>
    <scope>NUCLEOTIDE SEQUENCE [LARGE SCALE GENOMIC DNA]</scope>
    <source>
        <strain evidence="8 9">JCM14086</strain>
    </source>
</reference>